<evidence type="ECO:0000256" key="4">
    <source>
        <dbReference type="ARBA" id="ARBA00022807"/>
    </source>
</evidence>
<comment type="caution">
    <text evidence="8">The sequence shown here is derived from an EMBL/GenBank/DDBJ whole genome shotgun (WGS) entry which is preliminary data.</text>
</comment>
<dbReference type="RefSeq" id="WP_189716042.1">
    <property type="nucleotide sequence ID" value="NZ_BMVO01000020.1"/>
</dbReference>
<keyword evidence="9" id="KW-1185">Reference proteome</keyword>
<proteinExistence type="inferred from homology"/>
<evidence type="ECO:0000313" key="9">
    <source>
        <dbReference type="Proteomes" id="UP000599437"/>
    </source>
</evidence>
<dbReference type="InterPro" id="IPR038765">
    <property type="entry name" value="Papain-like_cys_pep_sf"/>
</dbReference>
<dbReference type="GO" id="GO:0016787">
    <property type="term" value="F:hydrolase activity"/>
    <property type="evidence" value="ECO:0007669"/>
    <property type="project" value="UniProtKB-KW"/>
</dbReference>
<keyword evidence="4" id="KW-0788">Thiol protease</keyword>
<protein>
    <submittedName>
        <fullName evidence="8">Glycoside hydrolase</fullName>
    </submittedName>
</protein>
<dbReference type="Gene3D" id="6.10.250.3150">
    <property type="match status" value="1"/>
</dbReference>
<evidence type="ECO:0000256" key="1">
    <source>
        <dbReference type="ARBA" id="ARBA00007074"/>
    </source>
</evidence>
<dbReference type="PROSITE" id="PS51935">
    <property type="entry name" value="NLPC_P60"/>
    <property type="match status" value="1"/>
</dbReference>
<evidence type="ECO:0000256" key="5">
    <source>
        <dbReference type="SAM" id="Coils"/>
    </source>
</evidence>
<dbReference type="Pfam" id="PF00877">
    <property type="entry name" value="NLPC_P60"/>
    <property type="match status" value="1"/>
</dbReference>
<feature type="coiled-coil region" evidence="5">
    <location>
        <begin position="172"/>
        <end position="206"/>
    </location>
</feature>
<keyword evidence="6" id="KW-0732">Signal</keyword>
<evidence type="ECO:0000256" key="3">
    <source>
        <dbReference type="ARBA" id="ARBA00022801"/>
    </source>
</evidence>
<dbReference type="PANTHER" id="PTHR47359">
    <property type="entry name" value="PEPTIDOGLYCAN DL-ENDOPEPTIDASE CWLO"/>
    <property type="match status" value="1"/>
</dbReference>
<feature type="coiled-coil region" evidence="5">
    <location>
        <begin position="67"/>
        <end position="101"/>
    </location>
</feature>
<dbReference type="EMBL" id="BMVO01000020">
    <property type="protein sequence ID" value="GHB20197.1"/>
    <property type="molecule type" value="Genomic_DNA"/>
</dbReference>
<accession>A0ABQ3E0U3</accession>
<evidence type="ECO:0000259" key="7">
    <source>
        <dbReference type="PROSITE" id="PS51935"/>
    </source>
</evidence>
<gene>
    <name evidence="8" type="ORF">GCM10010346_49970</name>
</gene>
<sequence length="353" mass="38510">MWDPGELVNRRRSAATAIALVCALTVLAAPGQAYADPSPPRSEQRLQEVRGEIDALYRKAGAATDAYNLAEERADKQSSEIVKLAKEIVEGQQRIEDLKRRIGAEARAQYRSGGLPPEAKLMLSRDPRHFLDGAGRLREGQQAAKGLLGELSRTQTDLEAYTEDATAQWKRLESSRKKKEAAKKEIKKQIAAAEKLESTLEKDERERLLRMEQEAEYRAQTAWLDSGALGDAAGRATKGGEAAVAFATAQIGKPYVWGAEGPGSFDCSGLTSQAWLAGGRAIPRTSQEQWKQLPRVDVRDMRPGDLIVYFDDASHIGMYVGDGAMVHAPRPGRDVTMAGAGSMPILGVVRPDK</sequence>
<feature type="domain" description="NlpC/P60" evidence="7">
    <location>
        <begin position="237"/>
        <end position="353"/>
    </location>
</feature>
<keyword evidence="2" id="KW-0645">Protease</keyword>
<dbReference type="SUPFAM" id="SSF54001">
    <property type="entry name" value="Cysteine proteinases"/>
    <property type="match status" value="1"/>
</dbReference>
<name>A0ABQ3E0U3_9ACTN</name>
<keyword evidence="5" id="KW-0175">Coiled coil</keyword>
<dbReference type="InterPro" id="IPR000064">
    <property type="entry name" value="NLP_P60_dom"/>
</dbReference>
<evidence type="ECO:0000256" key="2">
    <source>
        <dbReference type="ARBA" id="ARBA00022670"/>
    </source>
</evidence>
<dbReference type="PANTHER" id="PTHR47359:SF3">
    <property type="entry name" value="NLP_P60 DOMAIN-CONTAINING PROTEIN-RELATED"/>
    <property type="match status" value="1"/>
</dbReference>
<dbReference type="InterPro" id="IPR051794">
    <property type="entry name" value="PG_Endopeptidase_C40"/>
</dbReference>
<evidence type="ECO:0000256" key="6">
    <source>
        <dbReference type="SAM" id="SignalP"/>
    </source>
</evidence>
<organism evidence="8 9">
    <name type="scientific">Streptomyces chryseus</name>
    <dbReference type="NCBI Taxonomy" id="68186"/>
    <lineage>
        <taxon>Bacteria</taxon>
        <taxon>Bacillati</taxon>
        <taxon>Actinomycetota</taxon>
        <taxon>Actinomycetes</taxon>
        <taxon>Kitasatosporales</taxon>
        <taxon>Streptomycetaceae</taxon>
        <taxon>Streptomyces</taxon>
    </lineage>
</organism>
<dbReference type="Proteomes" id="UP000599437">
    <property type="component" value="Unassembled WGS sequence"/>
</dbReference>
<keyword evidence="3 8" id="KW-0378">Hydrolase</keyword>
<feature type="signal peptide" evidence="6">
    <location>
        <begin position="1"/>
        <end position="35"/>
    </location>
</feature>
<dbReference type="Gene3D" id="3.90.1720.10">
    <property type="entry name" value="endopeptidase domain like (from Nostoc punctiforme)"/>
    <property type="match status" value="1"/>
</dbReference>
<feature type="chain" id="PRO_5047440278" evidence="6">
    <location>
        <begin position="36"/>
        <end position="353"/>
    </location>
</feature>
<reference evidence="9" key="1">
    <citation type="journal article" date="2019" name="Int. J. Syst. Evol. Microbiol.">
        <title>The Global Catalogue of Microorganisms (GCM) 10K type strain sequencing project: providing services to taxonomists for standard genome sequencing and annotation.</title>
        <authorList>
            <consortium name="The Broad Institute Genomics Platform"/>
            <consortium name="The Broad Institute Genome Sequencing Center for Infectious Disease"/>
            <person name="Wu L."/>
            <person name="Ma J."/>
        </authorList>
    </citation>
    <scope>NUCLEOTIDE SEQUENCE [LARGE SCALE GENOMIC DNA]</scope>
    <source>
        <strain evidence="9">JCM 4737</strain>
    </source>
</reference>
<evidence type="ECO:0000313" key="8">
    <source>
        <dbReference type="EMBL" id="GHB20197.1"/>
    </source>
</evidence>
<comment type="similarity">
    <text evidence="1">Belongs to the peptidase C40 family.</text>
</comment>